<dbReference type="Proteomes" id="UP000738517">
    <property type="component" value="Unassembled WGS sequence"/>
</dbReference>
<dbReference type="EMBL" id="RSEJ01000001">
    <property type="protein sequence ID" value="NBI51370.1"/>
    <property type="molecule type" value="Genomic_DNA"/>
</dbReference>
<accession>A0ABW9YD55</accession>
<dbReference type="RefSeq" id="WP_160648461.1">
    <property type="nucleotide sequence ID" value="NZ_RSEJ01000001.1"/>
</dbReference>
<evidence type="ECO:0000313" key="1">
    <source>
        <dbReference type="EMBL" id="NBI51370.1"/>
    </source>
</evidence>
<proteinExistence type="predicted"/>
<comment type="caution">
    <text evidence="1">The sequence shown here is derived from an EMBL/GenBank/DDBJ whole genome shotgun (WGS) entry which is preliminary data.</text>
</comment>
<reference evidence="1 2" key="1">
    <citation type="journal article" date="2017" name="Int. J. Syst. Evol. Microbiol.">
        <title>Photobacterium alginatilyticum sp. nov., a marine bacterium isolated from bottom seawater.</title>
        <authorList>
            <person name="Wang X."/>
            <person name="Wang Y."/>
            <person name="Yang X."/>
            <person name="Sun H."/>
            <person name="Li B."/>
            <person name="Zhang X.H."/>
        </authorList>
    </citation>
    <scope>NUCLEOTIDE SEQUENCE [LARGE SCALE GENOMIC DNA]</scope>
    <source>
        <strain evidence="1 2">P03D4</strain>
    </source>
</reference>
<evidence type="ECO:0000313" key="2">
    <source>
        <dbReference type="Proteomes" id="UP000738517"/>
    </source>
</evidence>
<protein>
    <submittedName>
        <fullName evidence="1">Cation transporter</fullName>
    </submittedName>
</protein>
<keyword evidence="2" id="KW-1185">Reference proteome</keyword>
<gene>
    <name evidence="1" type="ORF">EIZ48_02125</name>
</gene>
<dbReference type="Pfam" id="PF19991">
    <property type="entry name" value="HMA_2"/>
    <property type="match status" value="1"/>
</dbReference>
<name>A0ABW9YD55_9GAMM</name>
<sequence length="111" mass="12453">MKKHIDTALKLRRWVTVGHHIPGRVRLKYKLGILAHLATFNSSEIERALQNIPAFKNYKLNNATGSLLIEYDASIVKPHLIDALFSQSEQDAERACYALGACLEIDGANHE</sequence>
<organism evidence="1 2">
    <name type="scientific">Photobacterium alginatilyticum</name>
    <dbReference type="NCBI Taxonomy" id="1775171"/>
    <lineage>
        <taxon>Bacteria</taxon>
        <taxon>Pseudomonadati</taxon>
        <taxon>Pseudomonadota</taxon>
        <taxon>Gammaproteobacteria</taxon>
        <taxon>Vibrionales</taxon>
        <taxon>Vibrionaceae</taxon>
        <taxon>Photobacterium</taxon>
    </lineage>
</organism>